<dbReference type="InterPro" id="IPR023703">
    <property type="entry name" value="MltF"/>
</dbReference>
<comment type="catalytic activity">
    <reaction evidence="7">
        <text>Exolytic cleavage of the (1-&gt;4)-beta-glycosidic linkage between N-acetylmuramic acid (MurNAc) and N-acetylglucosamine (GlcNAc) residues in peptidoglycan, from either the reducing or the non-reducing ends of the peptidoglycan chains, with concomitant formation of a 1,6-anhydrobond in the MurNAc residue.</text>
        <dbReference type="EC" id="4.2.2.n1"/>
    </reaction>
</comment>
<evidence type="ECO:0000313" key="10">
    <source>
        <dbReference type="EMBL" id="QVK22789.1"/>
    </source>
</evidence>
<dbReference type="InterPro" id="IPR001638">
    <property type="entry name" value="Solute-binding_3/MltF_N"/>
</dbReference>
<dbReference type="PROSITE" id="PS51257">
    <property type="entry name" value="PROKAR_LIPOPROTEIN"/>
    <property type="match status" value="1"/>
</dbReference>
<dbReference type="GO" id="GO:0016829">
    <property type="term" value="F:lyase activity"/>
    <property type="evidence" value="ECO:0007669"/>
    <property type="project" value="UniProtKB-KW"/>
</dbReference>
<comment type="function">
    <text evidence="7">Murein-degrading enzyme that degrades murein glycan strands and insoluble, high-molecular weight murein sacculi, with the concomitant formation of a 1,6-anhydromuramoyl product. Lytic transglycosylases (LTs) play an integral role in the metabolism of the peptidoglycan (PG) sacculus. Their lytic action creates space within the PG sacculus to allow for its expansion as well as for the insertion of various structures such as secretion systems and flagella.</text>
</comment>
<feature type="active site" evidence="7">
    <location>
        <position position="304"/>
    </location>
</feature>
<accession>A0ABX8DDJ2</accession>
<keyword evidence="4 7" id="KW-0998">Cell outer membrane</keyword>
<feature type="chain" id="PRO_5044901902" description="Membrane-bound lytic murein transglycosylase F" evidence="7">
    <location>
        <begin position="22"/>
        <end position="482"/>
    </location>
</feature>
<evidence type="ECO:0000256" key="3">
    <source>
        <dbReference type="ARBA" id="ARBA00023136"/>
    </source>
</evidence>
<feature type="domain" description="Solute-binding protein family 3/N-terminal" evidence="9">
    <location>
        <begin position="36"/>
        <end position="259"/>
    </location>
</feature>
<comment type="similarity">
    <text evidence="7">In the N-terminal section; belongs to the bacterial solute-binding protein 3 family.</text>
</comment>
<organism evidence="10 11">
    <name type="scientific">Shewanella dokdonensis</name>
    <dbReference type="NCBI Taxonomy" id="712036"/>
    <lineage>
        <taxon>Bacteria</taxon>
        <taxon>Pseudomonadati</taxon>
        <taxon>Pseudomonadota</taxon>
        <taxon>Gammaproteobacteria</taxon>
        <taxon>Alteromonadales</taxon>
        <taxon>Shewanellaceae</taxon>
        <taxon>Shewanella</taxon>
    </lineage>
</organism>
<dbReference type="InterPro" id="IPR023346">
    <property type="entry name" value="Lysozyme-like_dom_sf"/>
</dbReference>
<dbReference type="Gene3D" id="1.10.530.10">
    <property type="match status" value="1"/>
</dbReference>
<evidence type="ECO:0000256" key="7">
    <source>
        <dbReference type="HAMAP-Rule" id="MF_02016"/>
    </source>
</evidence>
<dbReference type="HAMAP" id="MF_02016">
    <property type="entry name" value="MltF"/>
    <property type="match status" value="1"/>
</dbReference>
<dbReference type="RefSeq" id="WP_213681439.1">
    <property type="nucleotide sequence ID" value="NZ_CP074572.1"/>
</dbReference>
<keyword evidence="5 7" id="KW-0456">Lyase</keyword>
<dbReference type="SUPFAM" id="SSF53850">
    <property type="entry name" value="Periplasmic binding protein-like II"/>
    <property type="match status" value="1"/>
</dbReference>
<dbReference type="InterPro" id="IPR008258">
    <property type="entry name" value="Transglycosylase_SLT_dom_1"/>
</dbReference>
<dbReference type="Proteomes" id="UP000676428">
    <property type="component" value="Chromosome"/>
</dbReference>
<keyword evidence="6 7" id="KW-0961">Cell wall biogenesis/degradation</keyword>
<reference evidence="10 11" key="1">
    <citation type="journal article" date="2012" name="Int. J. Syst. Evol. Microbiol.">
        <title>Shewanella dokdonensis sp. nov., isolated from seawater.</title>
        <authorList>
            <person name="Sung H.R."/>
            <person name="Yoon J.H."/>
            <person name="Ghim S.Y."/>
        </authorList>
    </citation>
    <scope>NUCLEOTIDE SEQUENCE [LARGE SCALE GENOMIC DNA]</scope>
    <source>
        <strain evidence="10 11">DSM 23626</strain>
    </source>
</reference>
<dbReference type="EMBL" id="CP074572">
    <property type="protein sequence ID" value="QVK22789.1"/>
    <property type="molecule type" value="Genomic_DNA"/>
</dbReference>
<evidence type="ECO:0000256" key="1">
    <source>
        <dbReference type="ARBA" id="ARBA00010333"/>
    </source>
</evidence>
<name>A0ABX8DDJ2_9GAMM</name>
<sequence length="482" mass="54835" precursor="true">MKKLTAVFTALLLLAGCQKLPMTETPPPTPPGQFETLRVGTLYGPQIYVASARGDSGFDYELASRFADFLNKPLEMVPYGSIHELYHALDEGQIDLIAAGLGDTDIRRNHFRLSPPLYHVNQLLVYREGNAIPTDLSSLSEPLEVVADSSFIETLEDLKPEYPSLQWQEVNDKDNEELLSMIASGELQYTITDSTSLEINRRFMPELRASLVLKQQQPVVWLLPRNNSDPLMSELLRFWHQEKRDGTLDHLVEKYFGHVKRFDYVDTRAFIRAVKLRLPQFESWFKSYAGELDWRKLAATSYQESHWNPRARSPTGVRGMMMLTIPTAQQLGVDDRLDPQQSIRGGAEYLASILQTLPASIPDEERMWFALASYNVGFGHVEDARVLAEKLGKNPSAWKDVKQVLPLLQKRKYYQETKYGYARGSEAVQYVDNIRRYYDTLVWLDNQHDQQTLADNNSSDVPDAATEANDISGAEAEAVQPR</sequence>
<comment type="similarity">
    <text evidence="1">Belongs to the bacterial solute-binding protein 3 family.</text>
</comment>
<evidence type="ECO:0000256" key="4">
    <source>
        <dbReference type="ARBA" id="ARBA00023237"/>
    </source>
</evidence>
<evidence type="ECO:0000313" key="11">
    <source>
        <dbReference type="Proteomes" id="UP000676428"/>
    </source>
</evidence>
<gene>
    <name evidence="7 10" type="primary">mltF</name>
    <name evidence="10" type="ORF">KHX94_16420</name>
</gene>
<dbReference type="PANTHER" id="PTHR35936">
    <property type="entry name" value="MEMBRANE-BOUND LYTIC MUREIN TRANSGLYCOSYLASE F"/>
    <property type="match status" value="1"/>
</dbReference>
<dbReference type="NCBIfam" id="NF008112">
    <property type="entry name" value="PRK10859.1"/>
    <property type="match status" value="1"/>
</dbReference>
<keyword evidence="3 7" id="KW-0472">Membrane</keyword>
<dbReference type="CDD" id="cd13403">
    <property type="entry name" value="MLTF-like"/>
    <property type="match status" value="1"/>
</dbReference>
<feature type="region of interest" description="Disordered" evidence="8">
    <location>
        <begin position="453"/>
        <end position="482"/>
    </location>
</feature>
<protein>
    <recommendedName>
        <fullName evidence="7">Membrane-bound lytic murein transglycosylase F</fullName>
        <ecNumber evidence="7">4.2.2.n1</ecNumber>
    </recommendedName>
    <alternativeName>
        <fullName evidence="7">Murein lyase F</fullName>
    </alternativeName>
</protein>
<dbReference type="SUPFAM" id="SSF53955">
    <property type="entry name" value="Lysozyme-like"/>
    <property type="match status" value="1"/>
</dbReference>
<dbReference type="SMART" id="SM00062">
    <property type="entry name" value="PBPb"/>
    <property type="match status" value="1"/>
</dbReference>
<keyword evidence="2 7" id="KW-0732">Signal</keyword>
<evidence type="ECO:0000256" key="5">
    <source>
        <dbReference type="ARBA" id="ARBA00023239"/>
    </source>
</evidence>
<comment type="similarity">
    <text evidence="7">In the C-terminal section; belongs to the transglycosylase Slt family.</text>
</comment>
<dbReference type="PANTHER" id="PTHR35936:SF32">
    <property type="entry name" value="MEMBRANE-BOUND LYTIC MUREIN TRANSGLYCOSYLASE F"/>
    <property type="match status" value="1"/>
</dbReference>
<proteinExistence type="inferred from homology"/>
<comment type="subcellular location">
    <subcellularLocation>
        <location evidence="7">Cell outer membrane</location>
        <topology evidence="7">Peripheral membrane protein</topology>
    </subcellularLocation>
    <text evidence="7">Attached to the inner leaflet of the outer membrane.</text>
</comment>
<evidence type="ECO:0000256" key="6">
    <source>
        <dbReference type="ARBA" id="ARBA00023316"/>
    </source>
</evidence>
<evidence type="ECO:0000256" key="2">
    <source>
        <dbReference type="ARBA" id="ARBA00022729"/>
    </source>
</evidence>
<comment type="domain">
    <text evidence="7">The N-terminal domain does not have lytic activity and probably modulates enzymatic activity. The C-terminal domain is the catalytic active domain.</text>
</comment>
<keyword evidence="11" id="KW-1185">Reference proteome</keyword>
<evidence type="ECO:0000259" key="9">
    <source>
        <dbReference type="SMART" id="SM00062"/>
    </source>
</evidence>
<evidence type="ECO:0000256" key="8">
    <source>
        <dbReference type="SAM" id="MobiDB-lite"/>
    </source>
</evidence>
<comment type="caution">
    <text evidence="7">Lacks conserved residue(s) required for the propagation of feature annotation.</text>
</comment>
<dbReference type="CDD" id="cd01009">
    <property type="entry name" value="PBP2_YfhD_N"/>
    <property type="match status" value="1"/>
</dbReference>
<feature type="region of interest" description="LT domain" evidence="7">
    <location>
        <begin position="260"/>
        <end position="482"/>
    </location>
</feature>
<dbReference type="Pfam" id="PF00497">
    <property type="entry name" value="SBP_bac_3"/>
    <property type="match status" value="1"/>
</dbReference>
<dbReference type="Gene3D" id="3.40.190.10">
    <property type="entry name" value="Periplasmic binding protein-like II"/>
    <property type="match status" value="2"/>
</dbReference>
<dbReference type="EC" id="4.2.2.n1" evidence="7"/>
<dbReference type="Pfam" id="PF01464">
    <property type="entry name" value="SLT"/>
    <property type="match status" value="1"/>
</dbReference>
<feature type="signal peptide" evidence="7">
    <location>
        <begin position="1"/>
        <end position="21"/>
    </location>
</feature>